<dbReference type="GO" id="GO:0006508">
    <property type="term" value="P:proteolysis"/>
    <property type="evidence" value="ECO:0007669"/>
    <property type="project" value="UniProtKB-KW"/>
</dbReference>
<dbReference type="EMBL" id="CP001037">
    <property type="protein sequence ID" value="ACC79380.1"/>
    <property type="molecule type" value="Genomic_DNA"/>
</dbReference>
<keyword evidence="2 6" id="KW-0645">Protease</keyword>
<organism evidence="8 9">
    <name type="scientific">Nostoc punctiforme (strain ATCC 29133 / PCC 73102)</name>
    <dbReference type="NCBI Taxonomy" id="63737"/>
    <lineage>
        <taxon>Bacteria</taxon>
        <taxon>Bacillati</taxon>
        <taxon>Cyanobacteriota</taxon>
        <taxon>Cyanophyceae</taxon>
        <taxon>Nostocales</taxon>
        <taxon>Nostocaceae</taxon>
        <taxon>Nostoc</taxon>
    </lineage>
</organism>
<keyword evidence="4 6" id="KW-0378">Hydrolase</keyword>
<keyword evidence="9" id="KW-1185">Reference proteome</keyword>
<accession>B2J8D1</accession>
<dbReference type="EC" id="3.4.21.-" evidence="6"/>
<dbReference type="STRING" id="63737.Npun_F0626"/>
<sequence>MVNLEAEDRKQLITLLKELPELATERSRQQILELAGLKQVIPMINLSGASFVAVSEIVSYLSNYGRLTYDHEALGLFLNTLKSLTGAQQQEFLDMLLTKYDMMTPIAILPAINEWRGGKTTSDVLEKIIGENTLRPISFLQQGLQVARSVAYIGVITSQERWSGTGFLVAEDLLLTNNHVLPSSNLLADTIFRFNYEENFQGEAQPTDEYRPKPNGAFHTNQALDYTLVQLGGEPGKKWGWLPLASKAINIGSRVNIIQHPSGQPKQISLQNNFVQYVGGNVVQYITSTLQGSSGSPVFNDGWQIVALHHAGGNIPEPTTQQHYFRNEGIKMESILADLPLELVDLLKAATITSF</sequence>
<evidence type="ECO:0000256" key="3">
    <source>
        <dbReference type="ARBA" id="ARBA00022729"/>
    </source>
</evidence>
<dbReference type="KEGG" id="npu:Npun_F0626"/>
<proteinExistence type="inferred from homology"/>
<dbReference type="AlphaFoldDB" id="B2J8D1"/>
<dbReference type="GO" id="GO:0008236">
    <property type="term" value="F:serine-type peptidase activity"/>
    <property type="evidence" value="ECO:0007669"/>
    <property type="project" value="UniProtKB-KW"/>
</dbReference>
<dbReference type="PANTHER" id="PTHR36234:SF5">
    <property type="entry name" value="LYSYL ENDOPEPTIDASE"/>
    <property type="match status" value="1"/>
</dbReference>
<evidence type="ECO:0000313" key="8">
    <source>
        <dbReference type="EMBL" id="ACC79380.1"/>
    </source>
</evidence>
<dbReference type="OrthoDB" id="9770276at2"/>
<evidence type="ECO:0000256" key="2">
    <source>
        <dbReference type="ARBA" id="ARBA00022670"/>
    </source>
</evidence>
<dbReference type="Gene3D" id="2.40.10.10">
    <property type="entry name" value="Trypsin-like serine proteases"/>
    <property type="match status" value="2"/>
</dbReference>
<evidence type="ECO:0000256" key="1">
    <source>
        <dbReference type="ARBA" id="ARBA00008764"/>
    </source>
</evidence>
<reference evidence="8 9" key="2">
    <citation type="journal article" date="2013" name="Plant Physiol.">
        <title>A Nostoc punctiforme Sugar Transporter Necessary to Establish a Cyanobacterium-Plant Symbiosis.</title>
        <authorList>
            <person name="Ekman M."/>
            <person name="Picossi S."/>
            <person name="Campbell E.L."/>
            <person name="Meeks J.C."/>
            <person name="Flores E."/>
        </authorList>
    </citation>
    <scope>NUCLEOTIDE SEQUENCE [LARGE SCALE GENOMIC DNA]</scope>
    <source>
        <strain evidence="9">ATCC 29133 / PCC 73102</strain>
    </source>
</reference>
<evidence type="ECO:0000259" key="7">
    <source>
        <dbReference type="Pfam" id="PF19961"/>
    </source>
</evidence>
<dbReference type="RefSeq" id="WP_012407405.1">
    <property type="nucleotide sequence ID" value="NC_010628.1"/>
</dbReference>
<dbReference type="Proteomes" id="UP000001191">
    <property type="component" value="Chromosome"/>
</dbReference>
<dbReference type="Pfam" id="PF13365">
    <property type="entry name" value="Trypsin_2"/>
    <property type="match status" value="1"/>
</dbReference>
<dbReference type="InterPro" id="IPR045437">
    <property type="entry name" value="EAD8"/>
</dbReference>
<evidence type="ECO:0000256" key="4">
    <source>
        <dbReference type="ARBA" id="ARBA00022801"/>
    </source>
</evidence>
<protein>
    <recommendedName>
        <fullName evidence="6">Serine protease</fullName>
        <ecNumber evidence="6">3.4.21.-</ecNumber>
    </recommendedName>
</protein>
<dbReference type="EnsemblBacteria" id="ACC79380">
    <property type="protein sequence ID" value="ACC79380"/>
    <property type="gene ID" value="Npun_F0626"/>
</dbReference>
<dbReference type="PANTHER" id="PTHR36234">
    <property type="entry name" value="LYSYL ENDOPEPTIDASE"/>
    <property type="match status" value="1"/>
</dbReference>
<dbReference type="InterPro" id="IPR043504">
    <property type="entry name" value="Peptidase_S1_PA_chymotrypsin"/>
</dbReference>
<feature type="domain" description="Effector-associated" evidence="7">
    <location>
        <begin position="7"/>
        <end position="100"/>
    </location>
</feature>
<evidence type="ECO:0000313" key="9">
    <source>
        <dbReference type="Proteomes" id="UP000001191"/>
    </source>
</evidence>
<reference evidence="9" key="1">
    <citation type="submission" date="2008-04" db="EMBL/GenBank/DDBJ databases">
        <title>Complete sequence of chromosome of Nostoc punctiforme ATCC 29133.</title>
        <authorList>
            <consortium name="US DOE Joint Genome Institute"/>
            <person name="Copeland A."/>
            <person name="Lucas S."/>
            <person name="Lapidus A."/>
            <person name="Glavina del Rio T."/>
            <person name="Dalin E."/>
            <person name="Tice H."/>
            <person name="Pitluck S."/>
            <person name="Chain P."/>
            <person name="Malfatti S."/>
            <person name="Shin M."/>
            <person name="Vergez L."/>
            <person name="Schmutz J."/>
            <person name="Larimer F."/>
            <person name="Land M."/>
            <person name="Hauser L."/>
            <person name="Kyrpides N."/>
            <person name="Kim E."/>
            <person name="Meeks J.C."/>
            <person name="Elhai J."/>
            <person name="Campbell E.L."/>
            <person name="Thiel T."/>
            <person name="Longmire J."/>
            <person name="Potts M."/>
            <person name="Atlas R."/>
        </authorList>
    </citation>
    <scope>NUCLEOTIDE SEQUENCE [LARGE SCALE GENOMIC DNA]</scope>
    <source>
        <strain evidence="9">ATCC 29133 / PCC 73102</strain>
    </source>
</reference>
<comment type="similarity">
    <text evidence="1 6">Belongs to the peptidase S1B family.</text>
</comment>
<dbReference type="eggNOG" id="COG3591">
    <property type="taxonomic scope" value="Bacteria"/>
</dbReference>
<name>B2J8D1_NOSP7</name>
<dbReference type="InterPro" id="IPR008256">
    <property type="entry name" value="Peptidase_S1B"/>
</dbReference>
<keyword evidence="5 6" id="KW-0720">Serine protease</keyword>
<dbReference type="InterPro" id="IPR009003">
    <property type="entry name" value="Peptidase_S1_PA"/>
</dbReference>
<dbReference type="HOGENOM" id="CLU_066144_0_0_3"/>
<evidence type="ECO:0000256" key="6">
    <source>
        <dbReference type="RuleBase" id="RU004296"/>
    </source>
</evidence>
<gene>
    <name evidence="8" type="ordered locus">Npun_F0626</name>
</gene>
<dbReference type="SUPFAM" id="SSF50494">
    <property type="entry name" value="Trypsin-like serine proteases"/>
    <property type="match status" value="1"/>
</dbReference>
<evidence type="ECO:0000256" key="5">
    <source>
        <dbReference type="ARBA" id="ARBA00022825"/>
    </source>
</evidence>
<dbReference type="PRINTS" id="PR00839">
    <property type="entry name" value="V8PROTEASE"/>
</dbReference>
<keyword evidence="3" id="KW-0732">Signal</keyword>
<dbReference type="Pfam" id="PF19961">
    <property type="entry name" value="EAD8"/>
    <property type="match status" value="1"/>
</dbReference>